<dbReference type="InterPro" id="IPR036812">
    <property type="entry name" value="NAD(P)_OxRdtase_dom_sf"/>
</dbReference>
<dbReference type="InterPro" id="IPR050791">
    <property type="entry name" value="Aldo-Keto_reductase"/>
</dbReference>
<keyword evidence="4" id="KW-1185">Reference proteome</keyword>
<accession>A0A6L9XVY4</accession>
<dbReference type="SUPFAM" id="SSF51430">
    <property type="entry name" value="NAD(P)-linked oxidoreductase"/>
    <property type="match status" value="1"/>
</dbReference>
<dbReference type="EMBL" id="JAAGWY010000001">
    <property type="protein sequence ID" value="NEN05415.1"/>
    <property type="molecule type" value="Genomic_DNA"/>
</dbReference>
<dbReference type="CDD" id="cd19088">
    <property type="entry name" value="AKR_AKR13B1"/>
    <property type="match status" value="1"/>
</dbReference>
<dbReference type="RefSeq" id="WP_163288632.1">
    <property type="nucleotide sequence ID" value="NZ_JAAGWY010000001.1"/>
</dbReference>
<dbReference type="Proteomes" id="UP000474967">
    <property type="component" value="Unassembled WGS sequence"/>
</dbReference>
<dbReference type="Gene3D" id="3.20.20.100">
    <property type="entry name" value="NADP-dependent oxidoreductase domain"/>
    <property type="match status" value="1"/>
</dbReference>
<proteinExistence type="predicted"/>
<protein>
    <submittedName>
        <fullName evidence="3">Oxidoreductase</fullName>
    </submittedName>
</protein>
<dbReference type="InterPro" id="IPR023210">
    <property type="entry name" value="NADP_OxRdtase_dom"/>
</dbReference>
<feature type="domain" description="NADP-dependent oxidoreductase" evidence="2">
    <location>
        <begin position="18"/>
        <end position="286"/>
    </location>
</feature>
<dbReference type="InterPro" id="IPR020471">
    <property type="entry name" value="AKR"/>
</dbReference>
<sequence>MTDPTRFHIGSHDVARAGYGAMQLAGPGVFGPPSDRGEAIRVLRRAVELGVDHIDTAQYYGPVVVNELIRDALAPISDEIAIVSKVAVRRGPAGEILAYDAPRELRAGIEDNLRTLGVERLAAVNLRMPDPTARPDARFDDQLAAMVQARDDGLIDGVGLSNVSAAQLERALELTPIVCVQNYFSLANRDSLDVLTITADHGIAFAPYCPLGWPRSDRDRIFAHPTVQRIARNHDATPAQVALAWLLGLGPHILLIPGTRSLQHLEENLGATGVNLNDSDLEELTNLRLSPVHQLS</sequence>
<dbReference type="PANTHER" id="PTHR43625">
    <property type="entry name" value="AFLATOXIN B1 ALDEHYDE REDUCTASE"/>
    <property type="match status" value="1"/>
</dbReference>
<name>A0A6L9XVY4_9MICO</name>
<dbReference type="AlphaFoldDB" id="A0A6L9XVY4"/>
<gene>
    <name evidence="3" type="ORF">G3T36_05980</name>
</gene>
<dbReference type="PRINTS" id="PR00069">
    <property type="entry name" value="ALDKETRDTASE"/>
</dbReference>
<dbReference type="GO" id="GO:0005737">
    <property type="term" value="C:cytoplasm"/>
    <property type="evidence" value="ECO:0007669"/>
    <property type="project" value="TreeGrafter"/>
</dbReference>
<evidence type="ECO:0000313" key="4">
    <source>
        <dbReference type="Proteomes" id="UP000474967"/>
    </source>
</evidence>
<dbReference type="GO" id="GO:0016491">
    <property type="term" value="F:oxidoreductase activity"/>
    <property type="evidence" value="ECO:0007669"/>
    <property type="project" value="UniProtKB-KW"/>
</dbReference>
<evidence type="ECO:0000313" key="3">
    <source>
        <dbReference type="EMBL" id="NEN05415.1"/>
    </source>
</evidence>
<dbReference type="NCBIfam" id="NF007695">
    <property type="entry name" value="PRK10376.1"/>
    <property type="match status" value="1"/>
</dbReference>
<organism evidence="3 4">
    <name type="scientific">Leifsonia tongyongensis</name>
    <dbReference type="NCBI Taxonomy" id="1268043"/>
    <lineage>
        <taxon>Bacteria</taxon>
        <taxon>Bacillati</taxon>
        <taxon>Actinomycetota</taxon>
        <taxon>Actinomycetes</taxon>
        <taxon>Micrococcales</taxon>
        <taxon>Microbacteriaceae</taxon>
        <taxon>Leifsonia</taxon>
    </lineage>
</organism>
<evidence type="ECO:0000256" key="1">
    <source>
        <dbReference type="ARBA" id="ARBA00023002"/>
    </source>
</evidence>
<reference evidence="3 4" key="1">
    <citation type="journal article" date="2014" name="J. Microbiol.">
        <title>Diaminobutyricibacter tongyongensis gen. nov., sp. nov. and Homoserinibacter gongjuensis gen. nov., sp. nov. belong to the family Microbacteriaceae.</title>
        <authorList>
            <person name="Kim S.J."/>
            <person name="Ahn J.H."/>
            <person name="Weon H.Y."/>
            <person name="Hamada M."/>
            <person name="Suzuki K."/>
            <person name="Kwon S.W."/>
        </authorList>
    </citation>
    <scope>NUCLEOTIDE SEQUENCE [LARGE SCALE GENOMIC DNA]</scope>
    <source>
        <strain evidence="3 4">NBRC 108724</strain>
    </source>
</reference>
<keyword evidence="1" id="KW-0560">Oxidoreductase</keyword>
<comment type="caution">
    <text evidence="3">The sequence shown here is derived from an EMBL/GenBank/DDBJ whole genome shotgun (WGS) entry which is preliminary data.</text>
</comment>
<dbReference type="Pfam" id="PF00248">
    <property type="entry name" value="Aldo_ket_red"/>
    <property type="match status" value="1"/>
</dbReference>
<evidence type="ECO:0000259" key="2">
    <source>
        <dbReference type="Pfam" id="PF00248"/>
    </source>
</evidence>
<dbReference type="PANTHER" id="PTHR43625:SF40">
    <property type="entry name" value="ALDO-KETO REDUCTASE YAKC [NADP(+)]"/>
    <property type="match status" value="1"/>
</dbReference>